<evidence type="ECO:0000313" key="1">
    <source>
        <dbReference type="EMBL" id="KKN24294.1"/>
    </source>
</evidence>
<proteinExistence type="predicted"/>
<gene>
    <name evidence="1" type="ORF">LCGC14_0896230</name>
</gene>
<sequence length="108" mass="12607">IKFLFTDTLVKELRGIQLFPQESRDQEFYLTYKGEGIVYLNVESATIRLQLKNIVAIEEYKSMGDELIDAKVLSDILIEKFRNLLTLIISPTALEIHKHKSNYLIYLK</sequence>
<dbReference type="AlphaFoldDB" id="A0A0F9P2M3"/>
<protein>
    <submittedName>
        <fullName evidence="1">Uncharacterized protein</fullName>
    </submittedName>
</protein>
<feature type="non-terminal residue" evidence="1">
    <location>
        <position position="1"/>
    </location>
</feature>
<name>A0A0F9P2M3_9ZZZZ</name>
<accession>A0A0F9P2M3</accession>
<comment type="caution">
    <text evidence="1">The sequence shown here is derived from an EMBL/GenBank/DDBJ whole genome shotgun (WGS) entry which is preliminary data.</text>
</comment>
<dbReference type="EMBL" id="LAZR01002893">
    <property type="protein sequence ID" value="KKN24294.1"/>
    <property type="molecule type" value="Genomic_DNA"/>
</dbReference>
<organism evidence="1">
    <name type="scientific">marine sediment metagenome</name>
    <dbReference type="NCBI Taxonomy" id="412755"/>
    <lineage>
        <taxon>unclassified sequences</taxon>
        <taxon>metagenomes</taxon>
        <taxon>ecological metagenomes</taxon>
    </lineage>
</organism>
<reference evidence="1" key="1">
    <citation type="journal article" date="2015" name="Nature">
        <title>Complex archaea that bridge the gap between prokaryotes and eukaryotes.</title>
        <authorList>
            <person name="Spang A."/>
            <person name="Saw J.H."/>
            <person name="Jorgensen S.L."/>
            <person name="Zaremba-Niedzwiedzka K."/>
            <person name="Martijn J."/>
            <person name="Lind A.E."/>
            <person name="van Eijk R."/>
            <person name="Schleper C."/>
            <person name="Guy L."/>
            <person name="Ettema T.J."/>
        </authorList>
    </citation>
    <scope>NUCLEOTIDE SEQUENCE</scope>
</reference>